<reference evidence="2" key="1">
    <citation type="submission" date="2016-10" db="EMBL/GenBank/DDBJ databases">
        <authorList>
            <person name="Varghese N."/>
            <person name="Submissions S."/>
        </authorList>
    </citation>
    <scope>NUCLEOTIDE SEQUENCE [LARGE SCALE GENOMIC DNA]</scope>
    <source>
        <strain evidence="2">DSM 527</strain>
    </source>
</reference>
<dbReference type="Proteomes" id="UP000199045">
    <property type="component" value="Unassembled WGS sequence"/>
</dbReference>
<dbReference type="SUPFAM" id="SSF55961">
    <property type="entry name" value="Bet v1-like"/>
    <property type="match status" value="1"/>
</dbReference>
<evidence type="ECO:0000313" key="2">
    <source>
        <dbReference type="Proteomes" id="UP000199045"/>
    </source>
</evidence>
<dbReference type="STRING" id="104663.SAMN04488121_103858"/>
<dbReference type="InterPro" id="IPR023393">
    <property type="entry name" value="START-like_dom_sf"/>
</dbReference>
<evidence type="ECO:0000313" key="1">
    <source>
        <dbReference type="EMBL" id="SDG21940.1"/>
    </source>
</evidence>
<protein>
    <submittedName>
        <fullName evidence="1">Polyketide cyclase / dehydrase and lipid transport</fullName>
    </submittedName>
</protein>
<sequence length="174" mass="19711">MKKLIYFVLTLVGIFVTIIAYLELNSSYVVSPFINKHAPVITHQEITINASAQEVYEVMSDINHWTAWHPEAQAPRLTGPFEKGNSFDWKSGGLTIHSTLHTAIPGQKIGWSGKAFGAFAIHNWSFIEHNGQTTVKVDESMEGWMVTLLRNKFQKGLERSLQVWLKDLKVKAEE</sequence>
<proteinExistence type="predicted"/>
<dbReference type="InterPro" id="IPR019587">
    <property type="entry name" value="Polyketide_cyclase/dehydratase"/>
</dbReference>
<dbReference type="AlphaFoldDB" id="A0A1G7SI88"/>
<dbReference type="RefSeq" id="WP_089833722.1">
    <property type="nucleotide sequence ID" value="NZ_FNBN01000003.1"/>
</dbReference>
<organism evidence="1 2">
    <name type="scientific">Chitinophaga filiformis</name>
    <name type="common">Myxococcus filiformis</name>
    <name type="synonym">Flexibacter filiformis</name>
    <dbReference type="NCBI Taxonomy" id="104663"/>
    <lineage>
        <taxon>Bacteria</taxon>
        <taxon>Pseudomonadati</taxon>
        <taxon>Bacteroidota</taxon>
        <taxon>Chitinophagia</taxon>
        <taxon>Chitinophagales</taxon>
        <taxon>Chitinophagaceae</taxon>
        <taxon>Chitinophaga</taxon>
    </lineage>
</organism>
<dbReference type="EMBL" id="FNBN01000003">
    <property type="protein sequence ID" value="SDG21940.1"/>
    <property type="molecule type" value="Genomic_DNA"/>
</dbReference>
<dbReference type="Pfam" id="PF10604">
    <property type="entry name" value="Polyketide_cyc2"/>
    <property type="match status" value="1"/>
</dbReference>
<accession>A0A1G7SI88</accession>
<dbReference type="OrthoDB" id="9810827at2"/>
<gene>
    <name evidence="1" type="ORF">SAMN04488121_103858</name>
</gene>
<dbReference type="Gene3D" id="3.30.530.20">
    <property type="match status" value="1"/>
</dbReference>
<name>A0A1G7SI88_CHIFI</name>